<dbReference type="HOGENOM" id="CLU_055261_5_0_0"/>
<evidence type="ECO:0000259" key="2">
    <source>
        <dbReference type="Pfam" id="PF13340"/>
    </source>
</evidence>
<reference evidence="4" key="1">
    <citation type="submission" date="2012-03" db="EMBL/GenBank/DDBJ databases">
        <title>Complete sequence of plasmid 1 of Deinococcus peraridilitoris DSM 19664.</title>
        <authorList>
            <person name="Lucas S."/>
            <person name="Copeland A."/>
            <person name="Lapidus A."/>
            <person name="Glavina del Rio T."/>
            <person name="Dalin E."/>
            <person name="Tice H."/>
            <person name="Bruce D."/>
            <person name="Goodwin L."/>
            <person name="Pitluck S."/>
            <person name="Peters L."/>
            <person name="Mikhailova N."/>
            <person name="Lu M."/>
            <person name="Kyrpides N."/>
            <person name="Mavromatis K."/>
            <person name="Ivanova N."/>
            <person name="Brettin T."/>
            <person name="Detter J.C."/>
            <person name="Han C."/>
            <person name="Larimer F."/>
            <person name="Land M."/>
            <person name="Hauser L."/>
            <person name="Markowitz V."/>
            <person name="Cheng J.-F."/>
            <person name="Hugenholtz P."/>
            <person name="Woyke T."/>
            <person name="Wu D."/>
            <person name="Pukall R."/>
            <person name="Steenblock K."/>
            <person name="Brambilla E."/>
            <person name="Klenk H.-P."/>
            <person name="Eisen J.A."/>
        </authorList>
    </citation>
    <scope>NUCLEOTIDE SEQUENCE [LARGE SCALE GENOMIC DNA]</scope>
    <source>
        <strain evidence="4">DSM 19664 / LMG 22246 / CIP 109416 / KR-200</strain>
        <plasmid evidence="4">Plasmid pDEIPE01</plasmid>
    </source>
</reference>
<dbReference type="InterPro" id="IPR025161">
    <property type="entry name" value="IS402-like_dom"/>
</dbReference>
<sequence length="264" mass="30767">MCRHDLTDEQWNRLAPLLPQQQTRGRPYHDHRTVLNGILWILATGAPWRDLPERYGKWNSVYVRFRRWTLTGIWRSLLHQLQGEADLRGQLDWSRHFVDSTVIRPHQCAAGAKGGQQHQALGRSRGGFSTKLHLRADGQGKPIAFVLSGGERHEAKFLEPLMNLGRIKRAAQGRPRSRPHVIIGDKGYSYPSLRRLLRLRRIRAVIPARRDQGKIRHFDHAAYRDRNKIERLVNRLKRHRRVATRFDKLAAQYEGWVTLASMLE</sequence>
<keyword evidence="4" id="KW-1185">Reference proteome</keyword>
<dbReference type="PATRIC" id="fig|937777.3.peg.4149"/>
<feature type="domain" description="Insertion element IS402-like" evidence="2">
    <location>
        <begin position="6"/>
        <end position="77"/>
    </location>
</feature>
<dbReference type="PANTHER" id="PTHR30007">
    <property type="entry name" value="PHP DOMAIN PROTEIN"/>
    <property type="match status" value="1"/>
</dbReference>
<dbReference type="NCBIfam" id="NF033580">
    <property type="entry name" value="transpos_IS5_3"/>
    <property type="match status" value="1"/>
</dbReference>
<feature type="domain" description="Transposase IS4-like" evidence="1">
    <location>
        <begin position="97"/>
        <end position="261"/>
    </location>
</feature>
<accession>L0A6L8</accession>
<geneLocation type="plasmid" evidence="3 4">
    <name>pDEIPE01</name>
</geneLocation>
<dbReference type="Pfam" id="PF13340">
    <property type="entry name" value="DUF4096"/>
    <property type="match status" value="1"/>
</dbReference>
<name>L0A6L8_DEIPD</name>
<dbReference type="OrthoDB" id="63271at2"/>
<protein>
    <submittedName>
        <fullName evidence="3">Transposase</fullName>
    </submittedName>
</protein>
<evidence type="ECO:0000313" key="3">
    <source>
        <dbReference type="EMBL" id="AFZ69491.1"/>
    </source>
</evidence>
<dbReference type="Pfam" id="PF01609">
    <property type="entry name" value="DDE_Tnp_1"/>
    <property type="match status" value="1"/>
</dbReference>
<dbReference type="GO" id="GO:0004803">
    <property type="term" value="F:transposase activity"/>
    <property type="evidence" value="ECO:0007669"/>
    <property type="project" value="InterPro"/>
</dbReference>
<dbReference type="InterPro" id="IPR002559">
    <property type="entry name" value="Transposase_11"/>
</dbReference>
<dbReference type="EMBL" id="CP003383">
    <property type="protein sequence ID" value="AFZ69491.1"/>
    <property type="molecule type" value="Genomic_DNA"/>
</dbReference>
<organism evidence="3 4">
    <name type="scientific">Deinococcus peraridilitoris (strain DSM 19664 / LMG 22246 / CIP 109416 / KR-200)</name>
    <dbReference type="NCBI Taxonomy" id="937777"/>
    <lineage>
        <taxon>Bacteria</taxon>
        <taxon>Thermotogati</taxon>
        <taxon>Deinococcota</taxon>
        <taxon>Deinococci</taxon>
        <taxon>Deinococcales</taxon>
        <taxon>Deinococcaceae</taxon>
        <taxon>Deinococcus</taxon>
    </lineage>
</organism>
<dbReference type="Proteomes" id="UP000010467">
    <property type="component" value="Plasmid pDEIPE01"/>
</dbReference>
<dbReference type="PANTHER" id="PTHR30007:SF1">
    <property type="entry name" value="BLR1914 PROTEIN"/>
    <property type="match status" value="1"/>
</dbReference>
<evidence type="ECO:0000259" key="1">
    <source>
        <dbReference type="Pfam" id="PF01609"/>
    </source>
</evidence>
<proteinExistence type="predicted"/>
<dbReference type="AlphaFoldDB" id="L0A6L8"/>
<dbReference type="GO" id="GO:0003677">
    <property type="term" value="F:DNA binding"/>
    <property type="evidence" value="ECO:0007669"/>
    <property type="project" value="InterPro"/>
</dbReference>
<evidence type="ECO:0000313" key="4">
    <source>
        <dbReference type="Proteomes" id="UP000010467"/>
    </source>
</evidence>
<dbReference type="RefSeq" id="WP_015231392.1">
    <property type="nucleotide sequence ID" value="NC_019789.1"/>
</dbReference>
<dbReference type="GO" id="GO:0006313">
    <property type="term" value="P:DNA transposition"/>
    <property type="evidence" value="ECO:0007669"/>
    <property type="project" value="InterPro"/>
</dbReference>
<dbReference type="KEGG" id="dpd:Deipe_4124"/>
<keyword evidence="3" id="KW-0614">Plasmid</keyword>
<gene>
    <name evidence="3" type="ordered locus">Deipe_4124</name>
</gene>